<dbReference type="PIRSF" id="PIRSF003095">
    <property type="entry name" value="Trigger_factor"/>
    <property type="match status" value="1"/>
</dbReference>
<dbReference type="InterPro" id="IPR027304">
    <property type="entry name" value="Trigger_fact/SurA_dom_sf"/>
</dbReference>
<proteinExistence type="inferred from homology"/>
<dbReference type="InterPro" id="IPR046357">
    <property type="entry name" value="PPIase_dom_sf"/>
</dbReference>
<evidence type="ECO:0000259" key="14">
    <source>
        <dbReference type="Pfam" id="PF05697"/>
    </source>
</evidence>
<keyword evidence="8 11" id="KW-0413">Isomerase</keyword>
<gene>
    <name evidence="11 16" type="primary">tig</name>
    <name evidence="16" type="ORF">C4520_13465</name>
</gene>
<dbReference type="GO" id="GO:0003755">
    <property type="term" value="F:peptidyl-prolyl cis-trans isomerase activity"/>
    <property type="evidence" value="ECO:0007669"/>
    <property type="project" value="UniProtKB-UniRule"/>
</dbReference>
<dbReference type="InterPro" id="IPR036611">
    <property type="entry name" value="Trigger_fac_ribosome-bd_sf"/>
</dbReference>
<dbReference type="GO" id="GO:0005737">
    <property type="term" value="C:cytoplasm"/>
    <property type="evidence" value="ECO:0007669"/>
    <property type="project" value="UniProtKB-SubCell"/>
</dbReference>
<dbReference type="NCBIfam" id="TIGR00115">
    <property type="entry name" value="tig"/>
    <property type="match status" value="1"/>
</dbReference>
<comment type="subcellular location">
    <subcellularLocation>
        <location evidence="11">Cytoplasm</location>
    </subcellularLocation>
    <text evidence="11">About half TF is bound to the ribosome near the polypeptide exit tunnel while the other half is free in the cytoplasm.</text>
</comment>
<sequence>MPAPPTIPFLNHLTPLEVVHLKVNVEKPFSYQRVLKIEVPPETVGEEIENLYSKIQETATHPGFRKGKVPRRILERKFGKSIRMEAVENTVSSSLKKVLEDEKIVPLTDPDFGEVKFEDENAPLSFEVTVEVEPTVELGAYKGIELKKPKLTVTDEDIDRVLKRLQLSNAKYTPAERPAQKGDIVIVDFDSYAEGKPLKGGKAEGFPLEIGSNAFGEDFENQLIGMNQNEERRIVVAYPADYRAPDLAGKEVTFMVRMKDIKVRELPEINDDFAKDVGHSNLEELKARVRENLLKDLGNRIEHFLREQALSKVVADSKVEIPPKLKSRLSASLFEEEVNRMAQQGADRDAITEKRDKIAEFAEIEADRRLKINFVTDEIGRRENLDIPEEELKKSIEETIAEAESTDPRLRSYFNSERVRDRYKEQLRARKILDFIVSNATIEEVVEQTGPASEADEKKLIMPDTDFVSDKKEEGDK</sequence>
<evidence type="ECO:0000256" key="6">
    <source>
        <dbReference type="ARBA" id="ARBA00023110"/>
    </source>
</evidence>
<feature type="region of interest" description="Disordered" evidence="12">
    <location>
        <begin position="447"/>
        <end position="477"/>
    </location>
</feature>
<evidence type="ECO:0000256" key="12">
    <source>
        <dbReference type="SAM" id="MobiDB-lite"/>
    </source>
</evidence>
<keyword evidence="11" id="KW-0963">Cytoplasm</keyword>
<feature type="compositionally biased region" description="Basic and acidic residues" evidence="12">
    <location>
        <begin position="468"/>
        <end position="477"/>
    </location>
</feature>
<dbReference type="Proteomes" id="UP000265882">
    <property type="component" value="Unassembled WGS sequence"/>
</dbReference>
<evidence type="ECO:0000259" key="13">
    <source>
        <dbReference type="Pfam" id="PF00254"/>
    </source>
</evidence>
<dbReference type="GO" id="GO:0043335">
    <property type="term" value="P:protein unfolding"/>
    <property type="evidence" value="ECO:0007669"/>
    <property type="project" value="TreeGrafter"/>
</dbReference>
<dbReference type="SUPFAM" id="SSF54534">
    <property type="entry name" value="FKBP-like"/>
    <property type="match status" value="1"/>
</dbReference>
<dbReference type="GO" id="GO:0051301">
    <property type="term" value="P:cell division"/>
    <property type="evidence" value="ECO:0007669"/>
    <property type="project" value="UniProtKB-KW"/>
</dbReference>
<evidence type="ECO:0000313" key="17">
    <source>
        <dbReference type="Proteomes" id="UP000265882"/>
    </source>
</evidence>
<dbReference type="Gene3D" id="1.10.3120.10">
    <property type="entry name" value="Trigger factor, C-terminal domain"/>
    <property type="match status" value="1"/>
</dbReference>
<dbReference type="PANTHER" id="PTHR30560">
    <property type="entry name" value="TRIGGER FACTOR CHAPERONE AND PEPTIDYL-PROLYL CIS/TRANS ISOMERASE"/>
    <property type="match status" value="1"/>
</dbReference>
<dbReference type="SUPFAM" id="SSF109998">
    <property type="entry name" value="Triger factor/SurA peptide-binding domain-like"/>
    <property type="match status" value="1"/>
</dbReference>
<name>A0A3A4NQ43_ABYX5</name>
<evidence type="ECO:0000256" key="3">
    <source>
        <dbReference type="ARBA" id="ARBA00013194"/>
    </source>
</evidence>
<evidence type="ECO:0000256" key="9">
    <source>
        <dbReference type="ARBA" id="ARBA00023306"/>
    </source>
</evidence>
<evidence type="ECO:0000313" key="16">
    <source>
        <dbReference type="EMBL" id="RJP19190.1"/>
    </source>
</evidence>
<dbReference type="InterPro" id="IPR005215">
    <property type="entry name" value="Trig_fac"/>
</dbReference>
<keyword evidence="7 11" id="KW-0143">Chaperone</keyword>
<dbReference type="Pfam" id="PF05698">
    <property type="entry name" value="Trigger_C"/>
    <property type="match status" value="1"/>
</dbReference>
<dbReference type="AlphaFoldDB" id="A0A3A4NQ43"/>
<evidence type="ECO:0000256" key="11">
    <source>
        <dbReference type="HAMAP-Rule" id="MF_00303"/>
    </source>
</evidence>
<dbReference type="GO" id="GO:0044183">
    <property type="term" value="F:protein folding chaperone"/>
    <property type="evidence" value="ECO:0007669"/>
    <property type="project" value="TreeGrafter"/>
</dbReference>
<evidence type="ECO:0000256" key="2">
    <source>
        <dbReference type="ARBA" id="ARBA00005464"/>
    </source>
</evidence>
<evidence type="ECO:0000256" key="1">
    <source>
        <dbReference type="ARBA" id="ARBA00000971"/>
    </source>
</evidence>
<keyword evidence="5 11" id="KW-0132">Cell division</keyword>
<dbReference type="HAMAP" id="MF_00303">
    <property type="entry name" value="Trigger_factor_Tig"/>
    <property type="match status" value="1"/>
</dbReference>
<dbReference type="PANTHER" id="PTHR30560:SF3">
    <property type="entry name" value="TRIGGER FACTOR-LIKE PROTEIN TIG, CHLOROPLASTIC"/>
    <property type="match status" value="1"/>
</dbReference>
<dbReference type="InterPro" id="IPR008880">
    <property type="entry name" value="Trigger_fac_C"/>
</dbReference>
<dbReference type="InterPro" id="IPR037041">
    <property type="entry name" value="Trigger_fac_C_sf"/>
</dbReference>
<dbReference type="InterPro" id="IPR008881">
    <property type="entry name" value="Trigger_fac_ribosome-bd_bac"/>
</dbReference>
<feature type="domain" description="Trigger factor C-terminal" evidence="15">
    <location>
        <begin position="282"/>
        <end position="437"/>
    </location>
</feature>
<dbReference type="EC" id="5.2.1.8" evidence="3 11"/>
<reference evidence="16 17" key="1">
    <citation type="journal article" date="2017" name="ISME J.">
        <title>Energy and carbon metabolisms in a deep terrestrial subsurface fluid microbial community.</title>
        <authorList>
            <person name="Momper L."/>
            <person name="Jungbluth S.P."/>
            <person name="Lee M.D."/>
            <person name="Amend J.P."/>
        </authorList>
    </citation>
    <scope>NUCLEOTIDE SEQUENCE [LARGE SCALE GENOMIC DNA]</scope>
    <source>
        <strain evidence="16">SURF_5</strain>
    </source>
</reference>
<evidence type="ECO:0000256" key="5">
    <source>
        <dbReference type="ARBA" id="ARBA00022618"/>
    </source>
</evidence>
<comment type="similarity">
    <text evidence="2 11">Belongs to the FKBP-type PPIase family. Tig subfamily.</text>
</comment>
<feature type="domain" description="Trigger factor ribosome-binding bacterial" evidence="14">
    <location>
        <begin position="22"/>
        <end position="165"/>
    </location>
</feature>
<evidence type="ECO:0000256" key="8">
    <source>
        <dbReference type="ARBA" id="ARBA00023235"/>
    </source>
</evidence>
<dbReference type="FunFam" id="3.10.50.40:FF:000001">
    <property type="entry name" value="Trigger factor"/>
    <property type="match status" value="1"/>
</dbReference>
<dbReference type="GO" id="GO:0051083">
    <property type="term" value="P:'de novo' cotranslational protein folding"/>
    <property type="evidence" value="ECO:0007669"/>
    <property type="project" value="TreeGrafter"/>
</dbReference>
<evidence type="ECO:0000256" key="7">
    <source>
        <dbReference type="ARBA" id="ARBA00023186"/>
    </source>
</evidence>
<protein>
    <recommendedName>
        <fullName evidence="4 11">Trigger factor</fullName>
        <shortName evidence="11">TF</shortName>
        <ecNumber evidence="3 11">5.2.1.8</ecNumber>
    </recommendedName>
    <alternativeName>
        <fullName evidence="10 11">PPIase</fullName>
    </alternativeName>
</protein>
<evidence type="ECO:0000256" key="4">
    <source>
        <dbReference type="ARBA" id="ARBA00016902"/>
    </source>
</evidence>
<evidence type="ECO:0000259" key="15">
    <source>
        <dbReference type="Pfam" id="PF05698"/>
    </source>
</evidence>
<dbReference type="InterPro" id="IPR001179">
    <property type="entry name" value="PPIase_FKBP_dom"/>
</dbReference>
<dbReference type="Pfam" id="PF05697">
    <property type="entry name" value="Trigger_N"/>
    <property type="match status" value="1"/>
</dbReference>
<dbReference type="Pfam" id="PF00254">
    <property type="entry name" value="FKBP_C"/>
    <property type="match status" value="1"/>
</dbReference>
<organism evidence="16 17">
    <name type="scientific">Abyssobacteria bacterium (strain SURF_5)</name>
    <dbReference type="NCBI Taxonomy" id="2093360"/>
    <lineage>
        <taxon>Bacteria</taxon>
        <taxon>Pseudomonadati</taxon>
        <taxon>Candidatus Hydrogenedentota</taxon>
        <taxon>Candidatus Abyssobacteria</taxon>
    </lineage>
</organism>
<dbReference type="SUPFAM" id="SSF102735">
    <property type="entry name" value="Trigger factor ribosome-binding domain"/>
    <property type="match status" value="1"/>
</dbReference>
<dbReference type="GO" id="GO:0015031">
    <property type="term" value="P:protein transport"/>
    <property type="evidence" value="ECO:0007669"/>
    <property type="project" value="UniProtKB-UniRule"/>
</dbReference>
<feature type="domain" description="PPIase FKBP-type" evidence="13">
    <location>
        <begin position="177"/>
        <end position="257"/>
    </location>
</feature>
<dbReference type="Gene3D" id="3.30.70.1050">
    <property type="entry name" value="Trigger factor ribosome-binding domain"/>
    <property type="match status" value="1"/>
</dbReference>
<comment type="function">
    <text evidence="11">Involved in protein export. Acts as a chaperone by maintaining the newly synthesized protein in an open conformation. Functions as a peptidyl-prolyl cis-trans isomerase.</text>
</comment>
<comment type="caution">
    <text evidence="16">The sequence shown here is derived from an EMBL/GenBank/DDBJ whole genome shotgun (WGS) entry which is preliminary data.</text>
</comment>
<dbReference type="GO" id="GO:0043022">
    <property type="term" value="F:ribosome binding"/>
    <property type="evidence" value="ECO:0007669"/>
    <property type="project" value="TreeGrafter"/>
</dbReference>
<evidence type="ECO:0000256" key="10">
    <source>
        <dbReference type="ARBA" id="ARBA00029986"/>
    </source>
</evidence>
<accession>A0A3A4NQ43</accession>
<keyword evidence="9 11" id="KW-0131">Cell cycle</keyword>
<comment type="domain">
    <text evidence="11">Consists of 3 domains; the N-terminus binds the ribosome, the middle domain has PPIase activity, while the C-terminus has intrinsic chaperone activity on its own.</text>
</comment>
<dbReference type="Gene3D" id="3.10.50.40">
    <property type="match status" value="1"/>
</dbReference>
<keyword evidence="6 11" id="KW-0697">Rotamase</keyword>
<dbReference type="EMBL" id="QZKU01000092">
    <property type="protein sequence ID" value="RJP19190.1"/>
    <property type="molecule type" value="Genomic_DNA"/>
</dbReference>
<comment type="catalytic activity">
    <reaction evidence="1 11">
        <text>[protein]-peptidylproline (omega=180) = [protein]-peptidylproline (omega=0)</text>
        <dbReference type="Rhea" id="RHEA:16237"/>
        <dbReference type="Rhea" id="RHEA-COMP:10747"/>
        <dbReference type="Rhea" id="RHEA-COMP:10748"/>
        <dbReference type="ChEBI" id="CHEBI:83833"/>
        <dbReference type="ChEBI" id="CHEBI:83834"/>
        <dbReference type="EC" id="5.2.1.8"/>
    </reaction>
</comment>